<dbReference type="Proteomes" id="UP001057452">
    <property type="component" value="Chromosome 16"/>
</dbReference>
<accession>A0ACB9WFW4</accession>
<sequence>MESWAEFKQTTKDGSRLGNMIDAGHLKLAKENREYMKAVVMSLRYTACQGIAQRGHREQEGEENSVNRGNFRELLHLIGEFDVTVAKTLNDNPQNAKYTHQDIQNETFQIMADMVRSEISAEIREAECFALMVDETKDVSKSEQLSIVVRYLKGEQVCEEFLHFRRTEGLDADSLLSTIKQTLSQCNINPHMCVGQCYDGAAVMSETRWSCQYTALVVIRKSLPAVKATFTEIMSQPNTRRKAEARAVSGLIDEQFILFLTLFEDLFRVTKFMSDQLQSPSLELSSAMDLADLVIATLKDRRAEEQ</sequence>
<organism evidence="1 2">
    <name type="scientific">Chaenocephalus aceratus</name>
    <name type="common">Blackfin icefish</name>
    <name type="synonym">Chaenichthys aceratus</name>
    <dbReference type="NCBI Taxonomy" id="36190"/>
    <lineage>
        <taxon>Eukaryota</taxon>
        <taxon>Metazoa</taxon>
        <taxon>Chordata</taxon>
        <taxon>Craniata</taxon>
        <taxon>Vertebrata</taxon>
        <taxon>Euteleostomi</taxon>
        <taxon>Actinopterygii</taxon>
        <taxon>Neopterygii</taxon>
        <taxon>Teleostei</taxon>
        <taxon>Neoteleostei</taxon>
        <taxon>Acanthomorphata</taxon>
        <taxon>Eupercaria</taxon>
        <taxon>Perciformes</taxon>
        <taxon>Notothenioidei</taxon>
        <taxon>Channichthyidae</taxon>
        <taxon>Chaenocephalus</taxon>
    </lineage>
</organism>
<proteinExistence type="predicted"/>
<comment type="caution">
    <text evidence="1">The sequence shown here is derived from an EMBL/GenBank/DDBJ whole genome shotgun (WGS) entry which is preliminary data.</text>
</comment>
<keyword evidence="2" id="KW-1185">Reference proteome</keyword>
<evidence type="ECO:0000313" key="1">
    <source>
        <dbReference type="EMBL" id="KAI4811982.1"/>
    </source>
</evidence>
<reference evidence="1" key="1">
    <citation type="submission" date="2022-05" db="EMBL/GenBank/DDBJ databases">
        <title>Chromosome-level genome of Chaenocephalus aceratus.</title>
        <authorList>
            <person name="Park H."/>
        </authorList>
    </citation>
    <scope>NUCLEOTIDE SEQUENCE</scope>
    <source>
        <strain evidence="1">KU_202001</strain>
    </source>
</reference>
<gene>
    <name evidence="1" type="ORF">KUCAC02_014839</name>
</gene>
<name>A0ACB9WFW4_CHAAC</name>
<evidence type="ECO:0000313" key="2">
    <source>
        <dbReference type="Proteomes" id="UP001057452"/>
    </source>
</evidence>
<protein>
    <submittedName>
        <fullName evidence="1">Uncharacterized protein</fullName>
    </submittedName>
</protein>
<dbReference type="EMBL" id="CM043800">
    <property type="protein sequence ID" value="KAI4811982.1"/>
    <property type="molecule type" value="Genomic_DNA"/>
</dbReference>